<dbReference type="Gene3D" id="2.60.40.1710">
    <property type="entry name" value="Subtilisin-like superfamily"/>
    <property type="match status" value="1"/>
</dbReference>
<dbReference type="InterPro" id="IPR036852">
    <property type="entry name" value="Peptidase_S8/S53_dom_sf"/>
</dbReference>
<feature type="region of interest" description="Disordered" evidence="3">
    <location>
        <begin position="221"/>
        <end position="241"/>
    </location>
</feature>
<keyword evidence="4" id="KW-0812">Transmembrane</keyword>
<sequence>MKAAGIIIANGAIDHKGRDIYSTRPDYTQATLEPDFNVWAISISGDAGEALVAKVNQASGTYSTKLTFDRSVEKKDLKIGNGVAGFSQWGPTPTLRLKPEVVAPAENILSTEQVDESGSKYGYQSGTSFSTLITSAVSALAIYRQKELAPTLEGMDKTEFLKTLVMAGADPNYDDKTKGGHAEEGGKLEYSPRSQGAGMVNVDKMLSINVIITRENPNIPVPNDSLDENNPWDTNKDGKIDKTHRNIPAAELGEIGNETKFTLTLTNYSDKDVSYKIKPGKVLKETTVPVVKRYDESWSADEGAVKTETINEIHSAVAEGSSIKDNRNGEVTVPKNGKVTVEFTLNVAGVKKNNFVEGYLYFEPTEKSGEQRLSIPYLGFYGDWKVEPVLDTLDKPNELKTSVYGGTGLYVENSANASSSHGSSAMVIPRFYLLRDSNGLKVDVLKEPYDTKKSLESQEDKILMRKFDTLGKDILQHYPRVFNSWMFEDSKYKTSVTVPKREFGWYGTVSKSEMEKRKEAQSAGILGLVIATVAFFLLKKKKDKK</sequence>
<keyword evidence="4" id="KW-1133">Transmembrane helix</keyword>
<feature type="domain" description="C5a peptidase/Subtilisin-like protease SBT2-like Fn3-like" evidence="6">
    <location>
        <begin position="251"/>
        <end position="378"/>
    </location>
</feature>
<dbReference type="InterPro" id="IPR000209">
    <property type="entry name" value="Peptidase_S8/S53_dom"/>
</dbReference>
<protein>
    <recommendedName>
        <fullName evidence="9">C5a peptidase</fullName>
    </recommendedName>
</protein>
<evidence type="ECO:0000256" key="1">
    <source>
        <dbReference type="ARBA" id="ARBA00011073"/>
    </source>
</evidence>
<evidence type="ECO:0000259" key="5">
    <source>
        <dbReference type="Pfam" id="PF00082"/>
    </source>
</evidence>
<reference evidence="7 8" key="1">
    <citation type="submission" date="2024-06" db="EMBL/GenBank/DDBJ databases">
        <title>Genomic Encyclopedia of Type Strains, Phase IV (KMG-IV): sequencing the most valuable type-strain genomes for metagenomic binning, comparative biology and taxonomic classification.</title>
        <authorList>
            <person name="Goeker M."/>
        </authorList>
    </citation>
    <scope>NUCLEOTIDE SEQUENCE [LARGE SCALE GENOMIC DNA]</scope>
    <source>
        <strain evidence="7 8">DSM 15349</strain>
    </source>
</reference>
<accession>A0ABV2JIG7</accession>
<comment type="similarity">
    <text evidence="1">Belongs to the peptidase S8 family.</text>
</comment>
<keyword evidence="8" id="KW-1185">Reference proteome</keyword>
<feature type="region of interest" description="Disordered" evidence="3">
    <location>
        <begin position="175"/>
        <end position="194"/>
    </location>
</feature>
<dbReference type="SUPFAM" id="SSF52743">
    <property type="entry name" value="Subtilisin-like"/>
    <property type="match status" value="1"/>
</dbReference>
<evidence type="ECO:0000256" key="4">
    <source>
        <dbReference type="SAM" id="Phobius"/>
    </source>
</evidence>
<evidence type="ECO:0008006" key="9">
    <source>
        <dbReference type="Google" id="ProtNLM"/>
    </source>
</evidence>
<dbReference type="InterPro" id="IPR010435">
    <property type="entry name" value="C5a/SBT2-like_Fn3"/>
</dbReference>
<evidence type="ECO:0000256" key="3">
    <source>
        <dbReference type="SAM" id="MobiDB-lite"/>
    </source>
</evidence>
<comment type="caution">
    <text evidence="7">The sequence shown here is derived from an EMBL/GenBank/DDBJ whole genome shotgun (WGS) entry which is preliminary data.</text>
</comment>
<proteinExistence type="inferred from homology"/>
<dbReference type="EMBL" id="JBEPMK010000001">
    <property type="protein sequence ID" value="MET3643703.1"/>
    <property type="molecule type" value="Genomic_DNA"/>
</dbReference>
<organism evidence="7 8">
    <name type="scientific">Streptococcus gallinaceus</name>
    <dbReference type="NCBI Taxonomy" id="165758"/>
    <lineage>
        <taxon>Bacteria</taxon>
        <taxon>Bacillati</taxon>
        <taxon>Bacillota</taxon>
        <taxon>Bacilli</taxon>
        <taxon>Lactobacillales</taxon>
        <taxon>Streptococcaceae</taxon>
        <taxon>Streptococcus</taxon>
    </lineage>
</organism>
<evidence type="ECO:0000313" key="7">
    <source>
        <dbReference type="EMBL" id="MET3643703.1"/>
    </source>
</evidence>
<dbReference type="RefSeq" id="WP_354279771.1">
    <property type="nucleotide sequence ID" value="NZ_JBEPMK010000001.1"/>
</dbReference>
<dbReference type="Pfam" id="PF06280">
    <property type="entry name" value="fn3_5"/>
    <property type="match status" value="1"/>
</dbReference>
<dbReference type="Pfam" id="PF00082">
    <property type="entry name" value="Peptidase_S8"/>
    <property type="match status" value="1"/>
</dbReference>
<gene>
    <name evidence="7" type="ORF">ABID27_000320</name>
</gene>
<name>A0ABV2JIG7_9STRE</name>
<feature type="domain" description="Peptidase S8/S53" evidence="5">
    <location>
        <begin position="78"/>
        <end position="169"/>
    </location>
</feature>
<dbReference type="Gene3D" id="3.40.50.200">
    <property type="entry name" value="Peptidase S8/S53 domain"/>
    <property type="match status" value="1"/>
</dbReference>
<evidence type="ECO:0000313" key="8">
    <source>
        <dbReference type="Proteomes" id="UP001549055"/>
    </source>
</evidence>
<dbReference type="Proteomes" id="UP001549055">
    <property type="component" value="Unassembled WGS sequence"/>
</dbReference>
<keyword evidence="2" id="KW-0732">Signal</keyword>
<keyword evidence="4" id="KW-0472">Membrane</keyword>
<feature type="transmembrane region" description="Helical" evidence="4">
    <location>
        <begin position="520"/>
        <end position="538"/>
    </location>
</feature>
<dbReference type="Gene3D" id="3.50.30.30">
    <property type="match status" value="1"/>
</dbReference>
<evidence type="ECO:0000256" key="2">
    <source>
        <dbReference type="ARBA" id="ARBA00022729"/>
    </source>
</evidence>
<feature type="compositionally biased region" description="Basic and acidic residues" evidence="3">
    <location>
        <begin position="175"/>
        <end position="187"/>
    </location>
</feature>
<evidence type="ECO:0000259" key="6">
    <source>
        <dbReference type="Pfam" id="PF06280"/>
    </source>
</evidence>